<evidence type="ECO:0000313" key="3">
    <source>
        <dbReference type="Proteomes" id="UP001058330"/>
    </source>
</evidence>
<feature type="transmembrane region" description="Helical" evidence="1">
    <location>
        <begin position="76"/>
        <end position="105"/>
    </location>
</feature>
<accession>A0ABY5RI31</accession>
<sequence length="116" mass="12570">MFPLTLITSLLPVVGFIGVHRLVSPENPSVYMLLLGVFLFAQGASMLLGVIVAGALVLDIHELQKTGDSWHPHWAWVAPGVVNIAGPLFSPAFVVSVPLLSYYLYRRGKRVGAPSF</sequence>
<proteinExistence type="predicted"/>
<evidence type="ECO:0000313" key="2">
    <source>
        <dbReference type="EMBL" id="UVE51834.1"/>
    </source>
</evidence>
<keyword evidence="1" id="KW-1133">Transmembrane helix</keyword>
<keyword evidence="1" id="KW-0812">Transmembrane</keyword>
<feature type="transmembrane region" description="Helical" evidence="1">
    <location>
        <begin position="6"/>
        <end position="23"/>
    </location>
</feature>
<gene>
    <name evidence="2" type="ORF">KU306_05400</name>
</gene>
<feature type="transmembrane region" description="Helical" evidence="1">
    <location>
        <begin position="30"/>
        <end position="56"/>
    </location>
</feature>
<reference evidence="2" key="1">
    <citation type="submission" date="2021-07" db="EMBL/GenBank/DDBJ databases">
        <title>Studies on halocins as antimicrobial molecules from haloarchaea.</title>
        <authorList>
            <person name="Kumar S."/>
            <person name="Khare S.K."/>
        </authorList>
    </citation>
    <scope>NUCLEOTIDE SEQUENCE</scope>
    <source>
        <strain evidence="2">NCIM 5678</strain>
    </source>
</reference>
<protein>
    <submittedName>
        <fullName evidence="2">Uncharacterized protein</fullName>
    </submittedName>
</protein>
<keyword evidence="1" id="KW-0472">Membrane</keyword>
<name>A0ABY5RI31_HALLR</name>
<keyword evidence="3" id="KW-1185">Reference proteome</keyword>
<dbReference type="EMBL" id="CP078063">
    <property type="protein sequence ID" value="UVE51834.1"/>
    <property type="molecule type" value="Genomic_DNA"/>
</dbReference>
<dbReference type="Proteomes" id="UP001058330">
    <property type="component" value="Chromosome"/>
</dbReference>
<organism evidence="2 3">
    <name type="scientific">Haloferax larsenii</name>
    <dbReference type="NCBI Taxonomy" id="302484"/>
    <lineage>
        <taxon>Archaea</taxon>
        <taxon>Methanobacteriati</taxon>
        <taxon>Methanobacteriota</taxon>
        <taxon>Stenosarchaea group</taxon>
        <taxon>Halobacteria</taxon>
        <taxon>Halobacteriales</taxon>
        <taxon>Haloferacaceae</taxon>
        <taxon>Haloferax</taxon>
    </lineage>
</organism>
<evidence type="ECO:0000256" key="1">
    <source>
        <dbReference type="SAM" id="Phobius"/>
    </source>
</evidence>